<keyword evidence="2" id="KW-0067">ATP-binding</keyword>
<dbReference type="SMART" id="SM00382">
    <property type="entry name" value="AAA"/>
    <property type="match status" value="1"/>
</dbReference>
<dbReference type="Pfam" id="PF02830">
    <property type="entry name" value="V4R"/>
    <property type="match status" value="1"/>
</dbReference>
<dbReference type="PANTHER" id="PTHR32071">
    <property type="entry name" value="TRANSCRIPTIONAL REGULATORY PROTEIN"/>
    <property type="match status" value="1"/>
</dbReference>
<dbReference type="SUPFAM" id="SSF111126">
    <property type="entry name" value="Ligand-binding domain in the NO signalling and Golgi transport"/>
    <property type="match status" value="1"/>
</dbReference>
<evidence type="ECO:0000256" key="1">
    <source>
        <dbReference type="ARBA" id="ARBA00022741"/>
    </source>
</evidence>
<dbReference type="CDD" id="cd00009">
    <property type="entry name" value="AAA"/>
    <property type="match status" value="1"/>
</dbReference>
<evidence type="ECO:0000256" key="3">
    <source>
        <dbReference type="ARBA" id="ARBA00023015"/>
    </source>
</evidence>
<dbReference type="Gene3D" id="3.30.1380.20">
    <property type="entry name" value="Trafficking protein particle complex subunit 3"/>
    <property type="match status" value="1"/>
</dbReference>
<proteinExistence type="predicted"/>
<comment type="caution">
    <text evidence="7">The sequence shown here is derived from an EMBL/GenBank/DDBJ whole genome shotgun (WGS) entry which is preliminary data.</text>
</comment>
<dbReference type="Pfam" id="PF25601">
    <property type="entry name" value="AAA_lid_14"/>
    <property type="match status" value="1"/>
</dbReference>
<dbReference type="PATRIC" id="fig|762836.4.peg.5407"/>
<keyword evidence="5" id="KW-0804">Transcription</keyword>
<sequence>MYDLVKQDGGDMNKRERISLAEVSRTTGKVLNRGDSEHLNEGAPPTLEDITQSLHFSPGDGRIWLNGQRMQLLHMSSLGSLRRELIESIGAERTRGLLTRVGYSAGARDAQLLRERWPDADPAALFSAGPRMHSLEGAVKVEALHFEFDVELGTYRGEFLWHHSGEGEVHAADFGIGTEPACWMQTGYAIGYTSSMIGRLTIYREIECCSMGHKHCRLIGKPADEWDNVEEDLRFLNAEAFVSTTAYSEPQAHRKAAILKGDDERPYADKEMVGVSPAFNAACHMLKRVAPTTATVLFTGESGVGKELFAYMLHQIGRRKGQPFVAVNCAAIPETLIESELFGVERGAFTGATVSRPGRFERASGGTLFLDEIATLSLVAQGKLLRALQEGEIERVGGVRSTKVDVRLVAATNVDLREEIRQGRFREDLFFRLNVFPIHLPPLRDRRDDIPLLMGYFMRHYGQKHQRRLTGFTARAVDALLNYHFPGNIRELQNLVERGVIYANEDGPIDLPHLFTSGEEAQASYFSLAQTGRLTSTTNAGSAATATLTPAAAGKELLDVLPAMLGEAKNWSLDTLESTLILAAVKRADGNLSAAARMLGLTRPQLSYRMKKLTPE</sequence>
<dbReference type="GO" id="GO:0043565">
    <property type="term" value="F:sequence-specific DNA binding"/>
    <property type="evidence" value="ECO:0007669"/>
    <property type="project" value="InterPro"/>
</dbReference>
<evidence type="ECO:0000259" key="6">
    <source>
        <dbReference type="PROSITE" id="PS50045"/>
    </source>
</evidence>
<dbReference type="InterPro" id="IPR004096">
    <property type="entry name" value="V4R"/>
</dbReference>
<dbReference type="InterPro" id="IPR009057">
    <property type="entry name" value="Homeodomain-like_sf"/>
</dbReference>
<dbReference type="PROSITE" id="PS00688">
    <property type="entry name" value="SIGMA54_INTERACT_3"/>
    <property type="match status" value="1"/>
</dbReference>
<dbReference type="SMART" id="SM00989">
    <property type="entry name" value="V4R"/>
    <property type="match status" value="1"/>
</dbReference>
<evidence type="ECO:0000256" key="2">
    <source>
        <dbReference type="ARBA" id="ARBA00022840"/>
    </source>
</evidence>
<dbReference type="FunFam" id="3.40.50.300:FF:000006">
    <property type="entry name" value="DNA-binding transcriptional regulator NtrC"/>
    <property type="match status" value="1"/>
</dbReference>
<dbReference type="Pfam" id="PF00158">
    <property type="entry name" value="Sigma54_activat"/>
    <property type="match status" value="1"/>
</dbReference>
<dbReference type="InterPro" id="IPR025944">
    <property type="entry name" value="Sigma_54_int_dom_CS"/>
</dbReference>
<keyword evidence="8" id="KW-1185">Reference proteome</keyword>
<dbReference type="InterPro" id="IPR002197">
    <property type="entry name" value="HTH_Fis"/>
</dbReference>
<dbReference type="InterPro" id="IPR024096">
    <property type="entry name" value="NO_sig/Golgi_transp_ligand-bd"/>
</dbReference>
<dbReference type="Gene3D" id="3.40.50.300">
    <property type="entry name" value="P-loop containing nucleotide triphosphate hydrolases"/>
    <property type="match status" value="1"/>
</dbReference>
<organism evidence="7 8">
    <name type="scientific">Duganella phyllosphaerae</name>
    <dbReference type="NCBI Taxonomy" id="762836"/>
    <lineage>
        <taxon>Bacteria</taxon>
        <taxon>Pseudomonadati</taxon>
        <taxon>Pseudomonadota</taxon>
        <taxon>Betaproteobacteria</taxon>
        <taxon>Burkholderiales</taxon>
        <taxon>Oxalobacteraceae</taxon>
        <taxon>Telluria group</taxon>
        <taxon>Duganella</taxon>
    </lineage>
</organism>
<dbReference type="EMBL" id="LROM01000154">
    <property type="protein sequence ID" value="OEZ91131.1"/>
    <property type="molecule type" value="Genomic_DNA"/>
</dbReference>
<gene>
    <name evidence="7" type="primary">zraR_6</name>
    <name evidence="7" type="ORF">DUPY_52610</name>
</gene>
<dbReference type="PROSITE" id="PS00675">
    <property type="entry name" value="SIGMA54_INTERACT_1"/>
    <property type="match status" value="1"/>
</dbReference>
<feature type="domain" description="Sigma-54 factor interaction" evidence="6">
    <location>
        <begin position="272"/>
        <end position="501"/>
    </location>
</feature>
<dbReference type="SUPFAM" id="SSF52540">
    <property type="entry name" value="P-loop containing nucleoside triphosphate hydrolases"/>
    <property type="match status" value="1"/>
</dbReference>
<name>A0A1E7W5R5_9BURK</name>
<dbReference type="PANTHER" id="PTHR32071:SF113">
    <property type="entry name" value="ALGINATE BIOSYNTHESIS TRANSCRIPTIONAL REGULATORY PROTEIN ALGB"/>
    <property type="match status" value="1"/>
</dbReference>
<evidence type="ECO:0000313" key="7">
    <source>
        <dbReference type="EMBL" id="OEZ91131.1"/>
    </source>
</evidence>
<dbReference type="Pfam" id="PF06505">
    <property type="entry name" value="XylR_N"/>
    <property type="match status" value="1"/>
</dbReference>
<dbReference type="PROSITE" id="PS00676">
    <property type="entry name" value="SIGMA54_INTERACT_2"/>
    <property type="match status" value="1"/>
</dbReference>
<keyword evidence="4" id="KW-0238">DNA-binding</keyword>
<dbReference type="InterPro" id="IPR010523">
    <property type="entry name" value="XylR_N"/>
</dbReference>
<dbReference type="GO" id="GO:0005524">
    <property type="term" value="F:ATP binding"/>
    <property type="evidence" value="ECO:0007669"/>
    <property type="project" value="UniProtKB-KW"/>
</dbReference>
<dbReference type="Pfam" id="PF02954">
    <property type="entry name" value="HTH_8"/>
    <property type="match status" value="1"/>
</dbReference>
<evidence type="ECO:0000313" key="8">
    <source>
        <dbReference type="Proteomes" id="UP000175989"/>
    </source>
</evidence>
<dbReference type="AlphaFoldDB" id="A0A1E7W5R5"/>
<protein>
    <submittedName>
        <fullName evidence="7">Transcriptional regulatory protein ZraR</fullName>
    </submittedName>
</protein>
<dbReference type="PRINTS" id="PR01590">
    <property type="entry name" value="HTHFIS"/>
</dbReference>
<dbReference type="Gene3D" id="1.10.8.60">
    <property type="match status" value="1"/>
</dbReference>
<evidence type="ECO:0000256" key="4">
    <source>
        <dbReference type="ARBA" id="ARBA00023125"/>
    </source>
</evidence>
<keyword evidence="1" id="KW-0547">Nucleotide-binding</keyword>
<dbReference type="InterPro" id="IPR025943">
    <property type="entry name" value="Sigma_54_int_dom_ATP-bd_2"/>
</dbReference>
<accession>A0A1E7W5R5</accession>
<dbReference type="InterPro" id="IPR058031">
    <property type="entry name" value="AAA_lid_NorR"/>
</dbReference>
<dbReference type="InterPro" id="IPR025662">
    <property type="entry name" value="Sigma_54_int_dom_ATP-bd_1"/>
</dbReference>
<dbReference type="InterPro" id="IPR027417">
    <property type="entry name" value="P-loop_NTPase"/>
</dbReference>
<keyword evidence="3" id="KW-0805">Transcription regulation</keyword>
<reference evidence="8" key="1">
    <citation type="journal article" date="2016" name="Front. Microbiol.">
        <title>Molecular Keys to the Janthinobacterium and Duganella spp. Interaction with the Plant Pathogen Fusarium graminearum.</title>
        <authorList>
            <person name="Haack F.S."/>
            <person name="Poehlein A."/>
            <person name="Kroger C."/>
            <person name="Voigt C.A."/>
            <person name="Piepenbring M."/>
            <person name="Bode H.B."/>
            <person name="Daniel R."/>
            <person name="Schafer W."/>
            <person name="Streit W.R."/>
        </authorList>
    </citation>
    <scope>NUCLEOTIDE SEQUENCE [LARGE SCALE GENOMIC DNA]</scope>
    <source>
        <strain evidence="8">T54</strain>
    </source>
</reference>
<evidence type="ECO:0000256" key="5">
    <source>
        <dbReference type="ARBA" id="ARBA00023163"/>
    </source>
</evidence>
<dbReference type="SUPFAM" id="SSF46689">
    <property type="entry name" value="Homeodomain-like"/>
    <property type="match status" value="1"/>
</dbReference>
<dbReference type="PROSITE" id="PS50045">
    <property type="entry name" value="SIGMA54_INTERACT_4"/>
    <property type="match status" value="1"/>
</dbReference>
<dbReference type="Gene3D" id="1.10.10.60">
    <property type="entry name" value="Homeodomain-like"/>
    <property type="match status" value="1"/>
</dbReference>
<dbReference type="InterPro" id="IPR002078">
    <property type="entry name" value="Sigma_54_int"/>
</dbReference>
<dbReference type="GO" id="GO:0006355">
    <property type="term" value="P:regulation of DNA-templated transcription"/>
    <property type="evidence" value="ECO:0007669"/>
    <property type="project" value="InterPro"/>
</dbReference>
<dbReference type="Proteomes" id="UP000175989">
    <property type="component" value="Unassembled WGS sequence"/>
</dbReference>
<dbReference type="InterPro" id="IPR003593">
    <property type="entry name" value="AAA+_ATPase"/>
</dbReference>